<evidence type="ECO:0000259" key="1">
    <source>
        <dbReference type="Pfam" id="PF02214"/>
    </source>
</evidence>
<dbReference type="CDD" id="cd18316">
    <property type="entry name" value="BTB_POZ_KCTD-like"/>
    <property type="match status" value="1"/>
</dbReference>
<dbReference type="PANTHER" id="PTHR11145">
    <property type="entry name" value="BTB/POZ DOMAIN-CONTAINING ADAPTER FOR CUL3-MEDIATED RHOA DEGRADATION PROTEIN FAMILY MEMBER"/>
    <property type="match status" value="1"/>
</dbReference>
<comment type="caution">
    <text evidence="2">The sequence shown here is derived from an EMBL/GenBank/DDBJ whole genome shotgun (WGS) entry which is preliminary data.</text>
</comment>
<reference evidence="2 3" key="1">
    <citation type="submission" date="2015-07" db="EMBL/GenBank/DDBJ databases">
        <title>Emmonsia species relationships and genome sequence.</title>
        <authorList>
            <consortium name="The Broad Institute Genomics Platform"/>
            <person name="Cuomo C.A."/>
            <person name="Munoz J.F."/>
            <person name="Imamovic A."/>
            <person name="Priest M.E."/>
            <person name="Young S."/>
            <person name="Clay O.K."/>
            <person name="McEwen J.G."/>
        </authorList>
    </citation>
    <scope>NUCLEOTIDE SEQUENCE [LARGE SCALE GENOMIC DNA]</scope>
    <source>
        <strain evidence="2 3">UAMH 9510</strain>
    </source>
</reference>
<dbReference type="AlphaFoldDB" id="A0A1J9PS14"/>
<dbReference type="InterPro" id="IPR011333">
    <property type="entry name" value="SKP1/BTB/POZ_sf"/>
</dbReference>
<dbReference type="STRING" id="1447872.A0A1J9PS14"/>
<dbReference type="GO" id="GO:0051260">
    <property type="term" value="P:protein homooligomerization"/>
    <property type="evidence" value="ECO:0007669"/>
    <property type="project" value="InterPro"/>
</dbReference>
<dbReference type="SUPFAM" id="SSF54695">
    <property type="entry name" value="POZ domain"/>
    <property type="match status" value="1"/>
</dbReference>
<dbReference type="VEuPathDB" id="FungiDB:AJ78_01321"/>
<sequence length="283" mass="32442">MQLSRLNSVPTGPIKIQVGNDYYSTRIDTLVGRSNFFNSFFSGPWLSQKQKDGSIYFEGAPSLFRHIIQYLRHGVFPLDFSADGGHNYGFYAGLLQEAKHFECPGLITFLEDQCYLKCVTWEITHETYNCEMEQSRYYDSNVVDFQLIRTKDSEAENYVCPRGIVCHHDKPDSCGRRCLNARAKVDATYYKVSTPQYLAVKKKLKFNFGWMSEDGKDFIGHIQRKQAANHAGDRHPTLEGEQYSGDPCENPTTWDVVELSHDDTLGEQVIRTRPEQMETVSDS</sequence>
<proteinExistence type="predicted"/>
<evidence type="ECO:0000313" key="3">
    <source>
        <dbReference type="Proteomes" id="UP000182235"/>
    </source>
</evidence>
<accession>A0A1J9PS14</accession>
<dbReference type="Pfam" id="PF02214">
    <property type="entry name" value="BTB_2"/>
    <property type="match status" value="1"/>
</dbReference>
<dbReference type="OrthoDB" id="2414723at2759"/>
<evidence type="ECO:0000313" key="2">
    <source>
        <dbReference type="EMBL" id="OJD18706.1"/>
    </source>
</evidence>
<feature type="domain" description="Potassium channel tetramerisation-type BTB" evidence="1">
    <location>
        <begin position="14"/>
        <end position="76"/>
    </location>
</feature>
<gene>
    <name evidence="2" type="ORF">AJ78_01321</name>
</gene>
<dbReference type="Gene3D" id="3.30.710.10">
    <property type="entry name" value="Potassium Channel Kv1.1, Chain A"/>
    <property type="match status" value="1"/>
</dbReference>
<protein>
    <recommendedName>
        <fullName evidence="1">Potassium channel tetramerisation-type BTB domain-containing protein</fullName>
    </recommendedName>
</protein>
<keyword evidence="3" id="KW-1185">Reference proteome</keyword>
<name>A0A1J9PS14_9EURO</name>
<organism evidence="2 3">
    <name type="scientific">Emergomyces pasteurianus Ep9510</name>
    <dbReference type="NCBI Taxonomy" id="1447872"/>
    <lineage>
        <taxon>Eukaryota</taxon>
        <taxon>Fungi</taxon>
        <taxon>Dikarya</taxon>
        <taxon>Ascomycota</taxon>
        <taxon>Pezizomycotina</taxon>
        <taxon>Eurotiomycetes</taxon>
        <taxon>Eurotiomycetidae</taxon>
        <taxon>Onygenales</taxon>
        <taxon>Ajellomycetaceae</taxon>
        <taxon>Emergomyces</taxon>
    </lineage>
</organism>
<dbReference type="Proteomes" id="UP000182235">
    <property type="component" value="Unassembled WGS sequence"/>
</dbReference>
<dbReference type="InterPro" id="IPR003131">
    <property type="entry name" value="T1-type_BTB"/>
</dbReference>
<dbReference type="InterPro" id="IPR045068">
    <property type="entry name" value="BACURD1-3"/>
</dbReference>
<dbReference type="EMBL" id="LGRN01000028">
    <property type="protein sequence ID" value="OJD18706.1"/>
    <property type="molecule type" value="Genomic_DNA"/>
</dbReference>
<dbReference type="PANTHER" id="PTHR11145:SF8">
    <property type="entry name" value="RE57120P"/>
    <property type="match status" value="1"/>
</dbReference>